<keyword evidence="5 6" id="KW-0238">DNA-binding</keyword>
<protein>
    <recommendedName>
        <fullName evidence="7">THAP-type domain-containing protein</fullName>
    </recommendedName>
</protein>
<evidence type="ECO:0000259" key="7">
    <source>
        <dbReference type="PROSITE" id="PS50950"/>
    </source>
</evidence>
<dbReference type="PANTHER" id="PTHR23080:SF141">
    <property type="entry name" value="TRANSPOSASE HELIX-TURN-HELIX DOMAIN-CONTAINING PROTEIN"/>
    <property type="match status" value="1"/>
</dbReference>
<evidence type="ECO:0000256" key="4">
    <source>
        <dbReference type="ARBA" id="ARBA00022833"/>
    </source>
</evidence>
<evidence type="ECO:0000256" key="6">
    <source>
        <dbReference type="PROSITE-ProRule" id="PRU00309"/>
    </source>
</evidence>
<evidence type="ECO:0000256" key="3">
    <source>
        <dbReference type="ARBA" id="ARBA00022771"/>
    </source>
</evidence>
<dbReference type="EMBL" id="JBJQND010000006">
    <property type="protein sequence ID" value="KAL3873450.1"/>
    <property type="molecule type" value="Genomic_DNA"/>
</dbReference>
<dbReference type="InterPro" id="IPR027806">
    <property type="entry name" value="HARBI1_dom"/>
</dbReference>
<dbReference type="Proteomes" id="UP001634394">
    <property type="component" value="Unassembled WGS sequence"/>
</dbReference>
<keyword evidence="2" id="KW-0479">Metal-binding</keyword>
<comment type="caution">
    <text evidence="8">The sequence shown here is derived from an EMBL/GenBank/DDBJ whole genome shotgun (WGS) entry which is preliminary data.</text>
</comment>
<evidence type="ECO:0000313" key="8">
    <source>
        <dbReference type="EMBL" id="KAL3873450.1"/>
    </source>
</evidence>
<dbReference type="InterPro" id="IPR027805">
    <property type="entry name" value="Transposase_HTH_dom"/>
</dbReference>
<evidence type="ECO:0000256" key="1">
    <source>
        <dbReference type="ARBA" id="ARBA00001968"/>
    </source>
</evidence>
<name>A0ABD3WIZ9_SINWO</name>
<dbReference type="Pfam" id="PF05485">
    <property type="entry name" value="THAP"/>
    <property type="match status" value="1"/>
</dbReference>
<reference evidence="8 9" key="1">
    <citation type="submission" date="2024-11" db="EMBL/GenBank/DDBJ databases">
        <title>Chromosome-level genome assembly of the freshwater bivalve Anodonta woodiana.</title>
        <authorList>
            <person name="Chen X."/>
        </authorList>
    </citation>
    <scope>NUCLEOTIDE SEQUENCE [LARGE SCALE GENOMIC DNA]</scope>
    <source>
        <strain evidence="8">MN2024</strain>
        <tissue evidence="8">Gills</tissue>
    </source>
</reference>
<organism evidence="8 9">
    <name type="scientific">Sinanodonta woodiana</name>
    <name type="common">Chinese pond mussel</name>
    <name type="synonym">Anodonta woodiana</name>
    <dbReference type="NCBI Taxonomy" id="1069815"/>
    <lineage>
        <taxon>Eukaryota</taxon>
        <taxon>Metazoa</taxon>
        <taxon>Spiralia</taxon>
        <taxon>Lophotrochozoa</taxon>
        <taxon>Mollusca</taxon>
        <taxon>Bivalvia</taxon>
        <taxon>Autobranchia</taxon>
        <taxon>Heteroconchia</taxon>
        <taxon>Palaeoheterodonta</taxon>
        <taxon>Unionida</taxon>
        <taxon>Unionoidea</taxon>
        <taxon>Unionidae</taxon>
        <taxon>Unioninae</taxon>
        <taxon>Sinanodonta</taxon>
    </lineage>
</organism>
<evidence type="ECO:0000256" key="2">
    <source>
        <dbReference type="ARBA" id="ARBA00022723"/>
    </source>
</evidence>
<sequence length="531" mass="61212">MVTTKHCCYGSCRSDSRYQKDGVWFIGFGNGFPKPDKEKERCMLWVHNCGRRDFTIKNVTKDTYICSLHFVGGNGPTKAHPDPVKLGTIIQLKRKPPKSRVKLTSKRLKEDISLNSVLEDGEEGASTDMYGVRRGNDFSCQKTVEVQHVDVTVKPLVHEASTQTSIYVASETLQLRIQNKILHDDLKVTRSKLELFKSPPKGHEPNARNKNELPEGSVKRHEVFSIDKVKDDDSMFRFYTGLTYKMFQSLWQFLGASALKLNYWNSAVSEPEKRLSKQCGRKRIISPINELFLTLIRLRLGLLNADLAYRFGISTREVSTIVLTWTQFLYQSFKPLKRTMFASRHLVRKHLPKIFKKYENIRCIIDCTEVRVQQPRNFQSQGNVYSAYKSHTTFKFLVAAAPNGAIMFISDAFEGSISDKEIVVQSGLLDMLERGDQIMADREFCIKDILNERQISLIIPPFLRSRMKRTPQDESLTKDIAKRRIQFERSIERIKKFRLLRKVIPLSIQPVFSQCVFVIGCLVNFQNPHVQ</sequence>
<accession>A0ABD3WIZ9</accession>
<dbReference type="SMART" id="SM00980">
    <property type="entry name" value="THAP"/>
    <property type="match status" value="1"/>
</dbReference>
<dbReference type="Pfam" id="PF13613">
    <property type="entry name" value="HTH_Tnp_4"/>
    <property type="match status" value="1"/>
</dbReference>
<gene>
    <name evidence="8" type="ORF">ACJMK2_036566</name>
</gene>
<dbReference type="PROSITE" id="PS50950">
    <property type="entry name" value="ZF_THAP"/>
    <property type="match status" value="1"/>
</dbReference>
<dbReference type="Pfam" id="PF13359">
    <property type="entry name" value="DDE_Tnp_4"/>
    <property type="match status" value="1"/>
</dbReference>
<evidence type="ECO:0000313" key="9">
    <source>
        <dbReference type="Proteomes" id="UP001634394"/>
    </source>
</evidence>
<evidence type="ECO:0000256" key="5">
    <source>
        <dbReference type="ARBA" id="ARBA00023125"/>
    </source>
</evidence>
<keyword evidence="9" id="KW-1185">Reference proteome</keyword>
<dbReference type="InterPro" id="IPR006612">
    <property type="entry name" value="THAP_Znf"/>
</dbReference>
<keyword evidence="4" id="KW-0862">Zinc</keyword>
<dbReference type="GO" id="GO:0003677">
    <property type="term" value="F:DNA binding"/>
    <property type="evidence" value="ECO:0007669"/>
    <property type="project" value="UniProtKB-UniRule"/>
</dbReference>
<dbReference type="PANTHER" id="PTHR23080">
    <property type="entry name" value="THAP DOMAIN PROTEIN"/>
    <property type="match status" value="1"/>
</dbReference>
<feature type="domain" description="THAP-type" evidence="7">
    <location>
        <begin position="1"/>
        <end position="86"/>
    </location>
</feature>
<proteinExistence type="predicted"/>
<dbReference type="AlphaFoldDB" id="A0ABD3WIZ9"/>
<dbReference type="SUPFAM" id="SSF57716">
    <property type="entry name" value="Glucocorticoid receptor-like (DNA-binding domain)"/>
    <property type="match status" value="1"/>
</dbReference>
<dbReference type="GO" id="GO:0008270">
    <property type="term" value="F:zinc ion binding"/>
    <property type="evidence" value="ECO:0007669"/>
    <property type="project" value="UniProtKB-KW"/>
</dbReference>
<keyword evidence="3 6" id="KW-0863">Zinc-finger</keyword>
<comment type="cofactor">
    <cofactor evidence="1">
        <name>a divalent metal cation</name>
        <dbReference type="ChEBI" id="CHEBI:60240"/>
    </cofactor>
</comment>